<evidence type="ECO:0000259" key="6">
    <source>
        <dbReference type="PROSITE" id="PS51898"/>
    </source>
</evidence>
<dbReference type="Proteomes" id="UP000567922">
    <property type="component" value="Unassembled WGS sequence"/>
</dbReference>
<evidence type="ECO:0000256" key="1">
    <source>
        <dbReference type="ARBA" id="ARBA00008857"/>
    </source>
</evidence>
<evidence type="ECO:0000256" key="3">
    <source>
        <dbReference type="ARBA" id="ARBA00023125"/>
    </source>
</evidence>
<dbReference type="InterPro" id="IPR013762">
    <property type="entry name" value="Integrase-like_cat_sf"/>
</dbReference>
<dbReference type="InterPro" id="IPR050808">
    <property type="entry name" value="Phage_Integrase"/>
</dbReference>
<dbReference type="InterPro" id="IPR044068">
    <property type="entry name" value="CB"/>
</dbReference>
<evidence type="ECO:0000313" key="8">
    <source>
        <dbReference type="EMBL" id="MBB3037442.1"/>
    </source>
</evidence>
<keyword evidence="2" id="KW-0229">DNA integration</keyword>
<dbReference type="Pfam" id="PF00589">
    <property type="entry name" value="Phage_integrase"/>
    <property type="match status" value="1"/>
</dbReference>
<reference evidence="8 10" key="1">
    <citation type="submission" date="2020-08" db="EMBL/GenBank/DDBJ databases">
        <title>Sequencing the genomes of 1000 actinobacteria strains.</title>
        <authorList>
            <person name="Klenk H.-P."/>
        </authorList>
    </citation>
    <scope>NUCLEOTIDE SEQUENCE [LARGE SCALE GENOMIC DNA]</scope>
    <source>
        <strain evidence="8 10">DSM 45258</strain>
    </source>
</reference>
<evidence type="ECO:0000256" key="5">
    <source>
        <dbReference type="PROSITE-ProRule" id="PRU01248"/>
    </source>
</evidence>
<accession>A0A839RKN7</accession>
<dbReference type="GO" id="GO:0006310">
    <property type="term" value="P:DNA recombination"/>
    <property type="evidence" value="ECO:0007669"/>
    <property type="project" value="UniProtKB-KW"/>
</dbReference>
<comment type="similarity">
    <text evidence="1">Belongs to the 'phage' integrase family.</text>
</comment>
<feature type="domain" description="Core-binding (CB)" evidence="7">
    <location>
        <begin position="74"/>
        <end position="154"/>
    </location>
</feature>
<dbReference type="EMBL" id="JACHWS010000002">
    <property type="protein sequence ID" value="MBB3037459.1"/>
    <property type="molecule type" value="Genomic_DNA"/>
</dbReference>
<evidence type="ECO:0000259" key="7">
    <source>
        <dbReference type="PROSITE" id="PS51900"/>
    </source>
</evidence>
<dbReference type="GO" id="GO:0003677">
    <property type="term" value="F:DNA binding"/>
    <property type="evidence" value="ECO:0007669"/>
    <property type="project" value="UniProtKB-UniRule"/>
</dbReference>
<dbReference type="SUPFAM" id="SSF56349">
    <property type="entry name" value="DNA breaking-rejoining enzymes"/>
    <property type="match status" value="1"/>
</dbReference>
<dbReference type="InterPro" id="IPR011010">
    <property type="entry name" value="DNA_brk_join_enz"/>
</dbReference>
<sequence>MPRSPLPLGTYGKIKRAQLGPGRWRARAQFRDWDGKTRQVERFGTTGNKAEDALKEALRDRQRDTGTVEITGDTRIRDLATVWFTAIAKEDSRRPQTIANYRRTYDKHIEPALGEVRLCEASVGVIERALSAIDKHATAKQARVVLTAMFGLAARHDAVPHNPVRDTTARRSKRGQVRVFTPEELRGYRALIAGWSQGNQYGPPRAADLPDLVDVMLGTGLRIGEVLGLVWPAVELDAEPPRLTVAGQVIAYGGRATREAYLKSEAGHRTLTLPYFAAEALQRQHERNLPSEGGLVFPSHRGTPRSPHNVRRQLRAARGDQFEWVTPHTFRKTTATLIERDFGVGAATAQLGHSGERVTREHYIQRAAVAPDVRRAFEPLLIEKRGLNSVDLEPTKTRPDLKAV</sequence>
<keyword evidence="10" id="KW-1185">Reference proteome</keyword>
<dbReference type="InterPro" id="IPR002104">
    <property type="entry name" value="Integrase_catalytic"/>
</dbReference>
<proteinExistence type="inferred from homology"/>
<evidence type="ECO:0000313" key="9">
    <source>
        <dbReference type="EMBL" id="MBB3037459.1"/>
    </source>
</evidence>
<dbReference type="Gene3D" id="1.10.443.10">
    <property type="entry name" value="Intergrase catalytic core"/>
    <property type="match status" value="1"/>
</dbReference>
<dbReference type="EMBL" id="JACHWS010000002">
    <property type="protein sequence ID" value="MBB3037442.1"/>
    <property type="molecule type" value="Genomic_DNA"/>
</dbReference>
<evidence type="ECO:0000256" key="2">
    <source>
        <dbReference type="ARBA" id="ARBA00022908"/>
    </source>
</evidence>
<dbReference type="RefSeq" id="WP_064441192.1">
    <property type="nucleotide sequence ID" value="NZ_BDDI01000012.1"/>
</dbReference>
<protein>
    <submittedName>
        <fullName evidence="8">Integrase</fullName>
    </submittedName>
</protein>
<evidence type="ECO:0000256" key="4">
    <source>
        <dbReference type="ARBA" id="ARBA00023172"/>
    </source>
</evidence>
<dbReference type="PROSITE" id="PS51898">
    <property type="entry name" value="TYR_RECOMBINASE"/>
    <property type="match status" value="1"/>
</dbReference>
<dbReference type="AlphaFoldDB" id="A0A839RKN7"/>
<feature type="domain" description="Tyr recombinase" evidence="6">
    <location>
        <begin position="175"/>
        <end position="378"/>
    </location>
</feature>
<keyword evidence="4" id="KW-0233">DNA recombination</keyword>
<dbReference type="GO" id="GO:0015074">
    <property type="term" value="P:DNA integration"/>
    <property type="evidence" value="ECO:0007669"/>
    <property type="project" value="UniProtKB-KW"/>
</dbReference>
<name>A0A839RKN7_9ACTN</name>
<dbReference type="InterPro" id="IPR010998">
    <property type="entry name" value="Integrase_recombinase_N"/>
</dbReference>
<dbReference type="OrthoDB" id="4326943at2"/>
<organism evidence="8 10">
    <name type="scientific">Hoyosella altamirensis</name>
    <dbReference type="NCBI Taxonomy" id="616997"/>
    <lineage>
        <taxon>Bacteria</taxon>
        <taxon>Bacillati</taxon>
        <taxon>Actinomycetota</taxon>
        <taxon>Actinomycetes</taxon>
        <taxon>Mycobacteriales</taxon>
        <taxon>Hoyosellaceae</taxon>
        <taxon>Hoyosella</taxon>
    </lineage>
</organism>
<dbReference type="PANTHER" id="PTHR30629">
    <property type="entry name" value="PROPHAGE INTEGRASE"/>
    <property type="match status" value="1"/>
</dbReference>
<keyword evidence="3 5" id="KW-0238">DNA-binding</keyword>
<dbReference type="PROSITE" id="PS51900">
    <property type="entry name" value="CB"/>
    <property type="match status" value="1"/>
</dbReference>
<dbReference type="Gene3D" id="1.10.150.130">
    <property type="match status" value="1"/>
</dbReference>
<dbReference type="PANTHER" id="PTHR30629:SF2">
    <property type="entry name" value="PROPHAGE INTEGRASE INTS-RELATED"/>
    <property type="match status" value="1"/>
</dbReference>
<comment type="caution">
    <text evidence="8">The sequence shown here is derived from an EMBL/GenBank/DDBJ whole genome shotgun (WGS) entry which is preliminary data.</text>
</comment>
<evidence type="ECO:0000313" key="10">
    <source>
        <dbReference type="Proteomes" id="UP000567922"/>
    </source>
</evidence>
<gene>
    <name evidence="8" type="ORF">FHU29_001891</name>
    <name evidence="9" type="ORF">FHU29_001908</name>
</gene>